<dbReference type="GO" id="GO:0000155">
    <property type="term" value="F:phosphorelay sensor kinase activity"/>
    <property type="evidence" value="ECO:0007669"/>
    <property type="project" value="InterPro"/>
</dbReference>
<evidence type="ECO:0000256" key="1">
    <source>
        <dbReference type="ARBA" id="ARBA00004651"/>
    </source>
</evidence>
<evidence type="ECO:0000256" key="2">
    <source>
        <dbReference type="ARBA" id="ARBA00022475"/>
    </source>
</evidence>
<feature type="transmembrane region" description="Helical" evidence="6">
    <location>
        <begin position="134"/>
        <end position="153"/>
    </location>
</feature>
<feature type="transmembrane region" description="Helical" evidence="6">
    <location>
        <begin position="37"/>
        <end position="57"/>
    </location>
</feature>
<evidence type="ECO:0000256" key="5">
    <source>
        <dbReference type="ARBA" id="ARBA00023136"/>
    </source>
</evidence>
<reference evidence="8 9" key="1">
    <citation type="submission" date="2016-10" db="EMBL/GenBank/DDBJ databases">
        <authorList>
            <person name="de Groot N.N."/>
        </authorList>
    </citation>
    <scope>NUCLEOTIDE SEQUENCE [LARGE SCALE GENOMIC DNA]</scope>
    <source>
        <strain evidence="8 9">DSM 26656</strain>
    </source>
</reference>
<dbReference type="AlphaFoldDB" id="A0A1H6A0K1"/>
<dbReference type="Pfam" id="PF07694">
    <property type="entry name" value="5TM-5TMR_LYT"/>
    <property type="match status" value="1"/>
</dbReference>
<sequence length="317" mass="34257">MPLIVDLIKSLSFVLLAALALTIILPRLDHHPLLRPLVVAAVLVAAGFCGMVAPFMLAPGIAIDSRNVVVLLAGPVGGILATILVAVPLALFRYANGGIGMPMGILGIGLSALFGIAIRLHAKRRGRELAFQDVWLLALAAGFVLLPPVLMLPNWEMVRSVLVNALPITLLVNVTGAALAGLMIVAEAERRETAYRLKTLIQRAPGTLYQRIVHIDGSTSYHFASFAIDGVLDVTKEEVERDPETWIGKMLPEDRAPLRSRKGGSCRSGGYLALRGPLSRTRRCDRLAAQRGDHAQACRWDDGLGRHSPGYHRREDA</sequence>
<evidence type="ECO:0000256" key="6">
    <source>
        <dbReference type="SAM" id="Phobius"/>
    </source>
</evidence>
<dbReference type="GO" id="GO:0005886">
    <property type="term" value="C:plasma membrane"/>
    <property type="evidence" value="ECO:0007669"/>
    <property type="project" value="UniProtKB-SubCell"/>
</dbReference>
<evidence type="ECO:0000313" key="9">
    <source>
        <dbReference type="Proteomes" id="UP000236743"/>
    </source>
</evidence>
<evidence type="ECO:0000313" key="8">
    <source>
        <dbReference type="EMBL" id="SEG42283.1"/>
    </source>
</evidence>
<protein>
    <submittedName>
        <fullName evidence="8">5TMR of 5TMR-LYT</fullName>
    </submittedName>
</protein>
<feature type="transmembrane region" description="Helical" evidence="6">
    <location>
        <begin position="7"/>
        <end position="25"/>
    </location>
</feature>
<dbReference type="InterPro" id="IPR011620">
    <property type="entry name" value="Sig_transdc_His_kinase_LytS_TM"/>
</dbReference>
<feature type="domain" description="Signal transduction histidine kinase 5TM receptor LytS transmembrane region" evidence="7">
    <location>
        <begin position="34"/>
        <end position="184"/>
    </location>
</feature>
<keyword evidence="4 6" id="KW-1133">Transmembrane helix</keyword>
<feature type="transmembrane region" description="Helical" evidence="6">
    <location>
        <begin position="69"/>
        <end position="91"/>
    </location>
</feature>
<name>A0A1H6A0K1_9HYPH</name>
<dbReference type="RefSeq" id="WP_103873049.1">
    <property type="nucleotide sequence ID" value="NZ_FNUY01000005.1"/>
</dbReference>
<evidence type="ECO:0000259" key="7">
    <source>
        <dbReference type="Pfam" id="PF07694"/>
    </source>
</evidence>
<dbReference type="Proteomes" id="UP000236743">
    <property type="component" value="Unassembled WGS sequence"/>
</dbReference>
<gene>
    <name evidence="8" type="ORF">SAMN04488115_105142</name>
</gene>
<evidence type="ECO:0000256" key="4">
    <source>
        <dbReference type="ARBA" id="ARBA00022989"/>
    </source>
</evidence>
<evidence type="ECO:0000256" key="3">
    <source>
        <dbReference type="ARBA" id="ARBA00022692"/>
    </source>
</evidence>
<dbReference type="GO" id="GO:0071555">
    <property type="term" value="P:cell wall organization"/>
    <property type="evidence" value="ECO:0007669"/>
    <property type="project" value="InterPro"/>
</dbReference>
<feature type="transmembrane region" description="Helical" evidence="6">
    <location>
        <begin position="103"/>
        <end position="122"/>
    </location>
</feature>
<dbReference type="EMBL" id="FNUY01000005">
    <property type="protein sequence ID" value="SEG42283.1"/>
    <property type="molecule type" value="Genomic_DNA"/>
</dbReference>
<proteinExistence type="predicted"/>
<comment type="subcellular location">
    <subcellularLocation>
        <location evidence="1">Cell membrane</location>
        <topology evidence="1">Multi-pass membrane protein</topology>
    </subcellularLocation>
</comment>
<keyword evidence="2" id="KW-1003">Cell membrane</keyword>
<feature type="transmembrane region" description="Helical" evidence="6">
    <location>
        <begin position="165"/>
        <end position="186"/>
    </location>
</feature>
<keyword evidence="3 6" id="KW-0812">Transmembrane</keyword>
<keyword evidence="9" id="KW-1185">Reference proteome</keyword>
<keyword evidence="5 6" id="KW-0472">Membrane</keyword>
<organism evidence="8 9">
    <name type="scientific">Bosea lathyri</name>
    <dbReference type="NCBI Taxonomy" id="1036778"/>
    <lineage>
        <taxon>Bacteria</taxon>
        <taxon>Pseudomonadati</taxon>
        <taxon>Pseudomonadota</taxon>
        <taxon>Alphaproteobacteria</taxon>
        <taxon>Hyphomicrobiales</taxon>
        <taxon>Boseaceae</taxon>
        <taxon>Bosea</taxon>
    </lineage>
</organism>
<accession>A0A1H6A0K1</accession>